<gene>
    <name evidence="1" type="ORF">SAMN05444417_1002</name>
</gene>
<name>A0A1M6C4M5_9RHOB</name>
<dbReference type="EMBL" id="FQYO01000002">
    <property type="protein sequence ID" value="SHI55893.1"/>
    <property type="molecule type" value="Genomic_DNA"/>
</dbReference>
<dbReference type="Pfam" id="PF22531">
    <property type="entry name" value="DUF7002"/>
    <property type="match status" value="1"/>
</dbReference>
<sequence length="208" mass="22427">MARLDLPRFCAMFPRLYRLSSLGSAQGIRRHGLLCAADIAASAGGILPAGPRPVAIVYRLPDGTAITVTDNTPLSVARLAACLDDGLSPSDWLAMLNARLLFWPTERTGEGNRRARARLDYASEWHVFDTAALLEGAWDRTEIAPINTGSTIHRPARRGAATFARVAGLDYAAWRRARGRASPDIVKEVTILGSLGRAGEALIDVRPA</sequence>
<dbReference type="OrthoDB" id="154268at2"/>
<dbReference type="Proteomes" id="UP000184292">
    <property type="component" value="Unassembled WGS sequence"/>
</dbReference>
<protein>
    <submittedName>
        <fullName evidence="1">Uncharacterized protein</fullName>
    </submittedName>
</protein>
<reference evidence="1 2" key="1">
    <citation type="submission" date="2016-11" db="EMBL/GenBank/DDBJ databases">
        <authorList>
            <person name="Jaros S."/>
            <person name="Januszkiewicz K."/>
            <person name="Wedrychowicz H."/>
        </authorList>
    </citation>
    <scope>NUCLEOTIDE SEQUENCE [LARGE SCALE GENOMIC DNA]</scope>
    <source>
        <strain evidence="1 2">DSM 100565</strain>
    </source>
</reference>
<keyword evidence="2" id="KW-1185">Reference proteome</keyword>
<proteinExistence type="predicted"/>
<dbReference type="RefSeq" id="WP_073326726.1">
    <property type="nucleotide sequence ID" value="NZ_FQYO01000002.1"/>
</dbReference>
<dbReference type="InterPro" id="IPR054271">
    <property type="entry name" value="DUF7002"/>
</dbReference>
<evidence type="ECO:0000313" key="2">
    <source>
        <dbReference type="Proteomes" id="UP000184292"/>
    </source>
</evidence>
<accession>A0A1M6C4M5</accession>
<dbReference type="AlphaFoldDB" id="A0A1M6C4M5"/>
<evidence type="ECO:0000313" key="1">
    <source>
        <dbReference type="EMBL" id="SHI55893.1"/>
    </source>
</evidence>
<organism evidence="1 2">
    <name type="scientific">Wenxinia saemankumensis</name>
    <dbReference type="NCBI Taxonomy" id="1447782"/>
    <lineage>
        <taxon>Bacteria</taxon>
        <taxon>Pseudomonadati</taxon>
        <taxon>Pseudomonadota</taxon>
        <taxon>Alphaproteobacteria</taxon>
        <taxon>Rhodobacterales</taxon>
        <taxon>Roseobacteraceae</taxon>
        <taxon>Wenxinia</taxon>
    </lineage>
</organism>